<reference evidence="2 3" key="1">
    <citation type="submission" date="2017-10" db="EMBL/GenBank/DDBJ databases">
        <title>The draft genome sequence of Lewinella nigricans NBRC 102662.</title>
        <authorList>
            <person name="Wang K."/>
        </authorList>
    </citation>
    <scope>NUCLEOTIDE SEQUENCE [LARGE SCALE GENOMIC DNA]</scope>
    <source>
        <strain evidence="2 3">NBRC 102662</strain>
    </source>
</reference>
<dbReference type="PANTHER" id="PTHR47649">
    <property type="entry name" value="RIBONUCLEASE D"/>
    <property type="match status" value="1"/>
</dbReference>
<dbReference type="InterPro" id="IPR051086">
    <property type="entry name" value="RNase_D-like"/>
</dbReference>
<feature type="domain" description="HRDC" evidence="1">
    <location>
        <begin position="215"/>
        <end position="295"/>
    </location>
</feature>
<dbReference type="GO" id="GO:0000166">
    <property type="term" value="F:nucleotide binding"/>
    <property type="evidence" value="ECO:0007669"/>
    <property type="project" value="InterPro"/>
</dbReference>
<dbReference type="SMART" id="SM00474">
    <property type="entry name" value="35EXOc"/>
    <property type="match status" value="1"/>
</dbReference>
<dbReference type="InterPro" id="IPR002121">
    <property type="entry name" value="HRDC_dom"/>
</dbReference>
<dbReference type="InterPro" id="IPR002562">
    <property type="entry name" value="3'-5'_exonuclease_dom"/>
</dbReference>
<dbReference type="GO" id="GO:0003676">
    <property type="term" value="F:nucleic acid binding"/>
    <property type="evidence" value="ECO:0007669"/>
    <property type="project" value="InterPro"/>
</dbReference>
<dbReference type="PROSITE" id="PS50967">
    <property type="entry name" value="HRDC"/>
    <property type="match status" value="1"/>
</dbReference>
<dbReference type="CDD" id="cd06142">
    <property type="entry name" value="RNaseD_exo"/>
    <property type="match status" value="1"/>
</dbReference>
<dbReference type="InterPro" id="IPR036397">
    <property type="entry name" value="RNaseH_sf"/>
</dbReference>
<dbReference type="AlphaFoldDB" id="A0A2D0NCQ2"/>
<dbReference type="Gene3D" id="1.10.150.80">
    <property type="entry name" value="HRDC domain"/>
    <property type="match status" value="1"/>
</dbReference>
<evidence type="ECO:0000313" key="3">
    <source>
        <dbReference type="Proteomes" id="UP000223913"/>
    </source>
</evidence>
<gene>
    <name evidence="2" type="ORF">CRP01_11380</name>
</gene>
<dbReference type="OrthoDB" id="9800549at2"/>
<dbReference type="InterPro" id="IPR044876">
    <property type="entry name" value="HRDC_dom_sf"/>
</dbReference>
<dbReference type="InterPro" id="IPR012337">
    <property type="entry name" value="RNaseH-like_sf"/>
</dbReference>
<dbReference type="Proteomes" id="UP000223913">
    <property type="component" value="Unassembled WGS sequence"/>
</dbReference>
<proteinExistence type="predicted"/>
<dbReference type="GO" id="GO:0008408">
    <property type="term" value="F:3'-5' exonuclease activity"/>
    <property type="evidence" value="ECO:0007669"/>
    <property type="project" value="InterPro"/>
</dbReference>
<evidence type="ECO:0000313" key="2">
    <source>
        <dbReference type="EMBL" id="PHN06178.1"/>
    </source>
</evidence>
<comment type="caution">
    <text evidence="2">The sequence shown here is derived from an EMBL/GenBank/DDBJ whole genome shotgun (WGS) entry which is preliminary data.</text>
</comment>
<evidence type="ECO:0000259" key="1">
    <source>
        <dbReference type="PROSITE" id="PS50967"/>
    </source>
</evidence>
<dbReference type="GO" id="GO:0006139">
    <property type="term" value="P:nucleobase-containing compound metabolic process"/>
    <property type="evidence" value="ECO:0007669"/>
    <property type="project" value="InterPro"/>
</dbReference>
<dbReference type="PANTHER" id="PTHR47649:SF1">
    <property type="entry name" value="RIBONUCLEASE D"/>
    <property type="match status" value="1"/>
</dbReference>
<dbReference type="Pfam" id="PF00570">
    <property type="entry name" value="HRDC"/>
    <property type="match status" value="1"/>
</dbReference>
<dbReference type="InterPro" id="IPR010997">
    <property type="entry name" value="HRDC-like_sf"/>
</dbReference>
<keyword evidence="3" id="KW-1185">Reference proteome</keyword>
<protein>
    <submittedName>
        <fullName evidence="2">Ribonuclease D</fullName>
    </submittedName>
</protein>
<accession>A0A2D0NCQ2</accession>
<dbReference type="SUPFAM" id="SSF47819">
    <property type="entry name" value="HRDC-like"/>
    <property type="match status" value="2"/>
</dbReference>
<dbReference type="SUPFAM" id="SSF53098">
    <property type="entry name" value="Ribonuclease H-like"/>
    <property type="match status" value="1"/>
</dbReference>
<dbReference type="Gene3D" id="3.30.420.10">
    <property type="entry name" value="Ribonuclease H-like superfamily/Ribonuclease H"/>
    <property type="match status" value="1"/>
</dbReference>
<sequence length="397" mass="46354">MPSIDASYQLLEDLDRLEDFYQQNKHTSWLAFDTEFVGEKRYYTLLCLIQVTTEFGVYLIDPIKIKDLRPFLRLIEDPNIVKITHAGDNDYRLLNTAFGTVPQNVFDTQIAAGFIGYRYPISFQNLVEGELGLRLKKGYAVADWESRPFQQRQLTYALDDVIPLHDLWTHIRKKLSSLNREHWVSEELSAWETPEFYERDPHHELLTSNLVRSLKMRERVFLLRLLAWRRETARQKDYSKEMILPGKLISHIVRGIASGKDALKKNRRIPDRYTDRYGKMFLQMYQDGPTPEEKEVLSRLPSKKNGEVSDTDNIIRDLLYLLIQHKAQSKNVAPSLVMPKNMLDKMKSDPELKSVITDAGWRQELLGDTFVHWIENINNLELEIEGGKIELNVESQG</sequence>
<dbReference type="Pfam" id="PF01612">
    <property type="entry name" value="DNA_pol_A_exo1"/>
    <property type="match status" value="1"/>
</dbReference>
<name>A0A2D0NCQ2_FLAN2</name>
<organism evidence="2 3">
    <name type="scientific">Flavilitoribacter nigricans (strain ATCC 23147 / DSM 23189 / NBRC 102662 / NCIMB 1420 / SS-2)</name>
    <name type="common">Lewinella nigricans</name>
    <dbReference type="NCBI Taxonomy" id="1122177"/>
    <lineage>
        <taxon>Bacteria</taxon>
        <taxon>Pseudomonadati</taxon>
        <taxon>Bacteroidota</taxon>
        <taxon>Saprospiria</taxon>
        <taxon>Saprospirales</taxon>
        <taxon>Lewinellaceae</taxon>
        <taxon>Flavilitoribacter</taxon>
    </lineage>
</organism>
<dbReference type="RefSeq" id="WP_099150162.1">
    <property type="nucleotide sequence ID" value="NZ_PDUD01000018.1"/>
</dbReference>
<dbReference type="EMBL" id="PDUD01000018">
    <property type="protein sequence ID" value="PHN06178.1"/>
    <property type="molecule type" value="Genomic_DNA"/>
</dbReference>